<dbReference type="eggNOG" id="COG2207">
    <property type="taxonomic scope" value="Bacteria"/>
</dbReference>
<dbReference type="Gene3D" id="1.10.10.60">
    <property type="entry name" value="Homeodomain-like"/>
    <property type="match status" value="1"/>
</dbReference>
<organism evidence="6 7">
    <name type="scientific">Caulobacter vibrioides (strain ATCC 19089 / CIP 103742 / CB 15)</name>
    <name type="common">Caulobacter crescentus</name>
    <dbReference type="NCBI Taxonomy" id="190650"/>
    <lineage>
        <taxon>Bacteria</taxon>
        <taxon>Pseudomonadati</taxon>
        <taxon>Pseudomonadota</taxon>
        <taxon>Alphaproteobacteria</taxon>
        <taxon>Caulobacterales</taxon>
        <taxon>Caulobacteraceae</taxon>
        <taxon>Caulobacter</taxon>
    </lineage>
</organism>
<evidence type="ECO:0000313" key="7">
    <source>
        <dbReference type="Proteomes" id="UP000001816"/>
    </source>
</evidence>
<accession>Q9AA93</accession>
<dbReference type="InterPro" id="IPR020449">
    <property type="entry name" value="Tscrpt_reg_AraC-type_HTH"/>
</dbReference>
<sequence>MKDVEARSPPGRASFSAGIRPCRKAWRSSPPEADAIGESRRLDRRTPAEESTTAPSSAPTTPPARPKKPAPFGGAAPVCHCPHVHVLLSRRPESARGSSNCRGPMDAETPPRDLWILDAREQADAAERYRQACAQLFDVTLLEPDTAFHNRMDGYNLGGVVLARCKGVPQRFDRRYAHIIADTADSVLAVLELSSGGWSGIYDGRPADSGMGAIRLVDMSRPFDMTTAAFETLNLAIPRATLDEQVDHIDFHGRVVSENTATGRILGAHMRAVWDSIETITTAEAALAAKAAATLFSAAILAHGEVAGADARPIEKMLLASARDFVIGRLADPELSPEAVRQHLGVSRSLLYRVFEPAGGVSAFIQARRLDQAFDEIIRDQSERKTLAEIGYGLGFRSDAHFSRVFRARFGVTPGRLRRLGASARQEGLSALERPDDVFVWIGSLL</sequence>
<evidence type="ECO:0000256" key="4">
    <source>
        <dbReference type="SAM" id="MobiDB-lite"/>
    </source>
</evidence>
<dbReference type="AlphaFoldDB" id="Q9AA93"/>
<dbReference type="BioCyc" id="CAULO:CC0713-MONOMER"/>
<dbReference type="PATRIC" id="fig|190650.5.peg.722"/>
<evidence type="ECO:0000313" key="6">
    <source>
        <dbReference type="EMBL" id="AAK22698.1"/>
    </source>
</evidence>
<dbReference type="InterPro" id="IPR035418">
    <property type="entry name" value="AraC-bd_2"/>
</dbReference>
<dbReference type="PANTHER" id="PTHR46796:SF6">
    <property type="entry name" value="ARAC SUBFAMILY"/>
    <property type="match status" value="1"/>
</dbReference>
<dbReference type="EnsemblBacteria" id="AAK22698">
    <property type="protein sequence ID" value="AAK22698"/>
    <property type="gene ID" value="CC_0713"/>
</dbReference>
<evidence type="ECO:0000256" key="2">
    <source>
        <dbReference type="ARBA" id="ARBA00023125"/>
    </source>
</evidence>
<protein>
    <submittedName>
        <fullName evidence="6">Transcriptional regulator, AraC family</fullName>
    </submittedName>
</protein>
<feature type="domain" description="HTH araC/xylS-type" evidence="5">
    <location>
        <begin position="320"/>
        <end position="420"/>
    </location>
</feature>
<proteinExistence type="predicted"/>
<dbReference type="InterPro" id="IPR018060">
    <property type="entry name" value="HTH_AraC"/>
</dbReference>
<dbReference type="STRING" id="190650.CC_0713"/>
<feature type="compositionally biased region" description="Basic and acidic residues" evidence="4">
    <location>
        <begin position="37"/>
        <end position="48"/>
    </location>
</feature>
<dbReference type="InterPro" id="IPR050204">
    <property type="entry name" value="AraC_XylS_family_regulators"/>
</dbReference>
<dbReference type="Proteomes" id="UP000001816">
    <property type="component" value="Chromosome"/>
</dbReference>
<dbReference type="EMBL" id="AE005673">
    <property type="protein sequence ID" value="AAK22698.1"/>
    <property type="molecule type" value="Genomic_DNA"/>
</dbReference>
<evidence type="ECO:0000256" key="3">
    <source>
        <dbReference type="ARBA" id="ARBA00023163"/>
    </source>
</evidence>
<name>Q9AA93_CAUVC</name>
<dbReference type="SUPFAM" id="SSF46689">
    <property type="entry name" value="Homeodomain-like"/>
    <property type="match status" value="1"/>
</dbReference>
<dbReference type="Pfam" id="PF12833">
    <property type="entry name" value="HTH_18"/>
    <property type="match status" value="1"/>
</dbReference>
<feature type="region of interest" description="Disordered" evidence="4">
    <location>
        <begin position="1"/>
        <end position="71"/>
    </location>
</feature>
<dbReference type="HOGENOM" id="CLU_049704_0_1_5"/>
<dbReference type="InterPro" id="IPR009057">
    <property type="entry name" value="Homeodomain-like_sf"/>
</dbReference>
<keyword evidence="1" id="KW-0805">Transcription regulation</keyword>
<dbReference type="PROSITE" id="PS01124">
    <property type="entry name" value="HTH_ARAC_FAMILY_2"/>
    <property type="match status" value="1"/>
</dbReference>
<gene>
    <name evidence="6" type="ordered locus">CC_0713</name>
</gene>
<evidence type="ECO:0000256" key="1">
    <source>
        <dbReference type="ARBA" id="ARBA00023015"/>
    </source>
</evidence>
<feature type="compositionally biased region" description="Low complexity" evidence="4">
    <location>
        <begin position="49"/>
        <end position="59"/>
    </location>
</feature>
<dbReference type="PANTHER" id="PTHR46796">
    <property type="entry name" value="HTH-TYPE TRANSCRIPTIONAL ACTIVATOR RHAS-RELATED"/>
    <property type="match status" value="1"/>
</dbReference>
<dbReference type="SMR" id="Q9AA93"/>
<keyword evidence="7" id="KW-1185">Reference proteome</keyword>
<dbReference type="KEGG" id="ccr:CC_0713"/>
<dbReference type="PIR" id="F87337">
    <property type="entry name" value="F87337"/>
</dbReference>
<dbReference type="SMART" id="SM00342">
    <property type="entry name" value="HTH_ARAC"/>
    <property type="match status" value="1"/>
</dbReference>
<keyword evidence="3" id="KW-0804">Transcription</keyword>
<dbReference type="PRINTS" id="PR00032">
    <property type="entry name" value="HTHARAC"/>
</dbReference>
<reference evidence="6 7" key="1">
    <citation type="journal article" date="2001" name="Proc. Natl. Acad. Sci. U.S.A.">
        <title>Complete genome sequence of Caulobacter crescentus.</title>
        <authorList>
            <person name="Nierman W.C."/>
            <person name="Feldblyum T.V."/>
            <person name="Laub M.T."/>
            <person name="Paulsen I.T."/>
            <person name="Nelson K.E."/>
            <person name="Eisen J.A."/>
            <person name="Heidelberg J.F."/>
            <person name="Alley M.R."/>
            <person name="Ohta N."/>
            <person name="Maddock J.R."/>
            <person name="Potocka I."/>
            <person name="Nelson W.C."/>
            <person name="Newton A."/>
            <person name="Stephens C."/>
            <person name="Phadke N.D."/>
            <person name="Ely B."/>
            <person name="DeBoy R.T."/>
            <person name="Dodson R.J."/>
            <person name="Durkin A.S."/>
            <person name="Gwinn M.L."/>
            <person name="Haft D.H."/>
            <person name="Kolonay J.F."/>
            <person name="Smit J."/>
            <person name="Craven M.B."/>
            <person name="Khouri H."/>
            <person name="Shetty J."/>
            <person name="Berry K."/>
            <person name="Utterback T."/>
            <person name="Tran K."/>
            <person name="Wolf A."/>
            <person name="Vamathevan J."/>
            <person name="Ermolaeva M."/>
            <person name="White O."/>
            <person name="Salzberg S.L."/>
            <person name="Venter J.C."/>
            <person name="Shapiro L."/>
            <person name="Fraser C.M."/>
        </authorList>
    </citation>
    <scope>NUCLEOTIDE SEQUENCE [LARGE SCALE GENOMIC DNA]</scope>
    <source>
        <strain evidence="7">ATCC 19089 / CB15</strain>
    </source>
</reference>
<keyword evidence="2" id="KW-0238">DNA-binding</keyword>
<dbReference type="GO" id="GO:0003700">
    <property type="term" value="F:DNA-binding transcription factor activity"/>
    <property type="evidence" value="ECO:0007669"/>
    <property type="project" value="InterPro"/>
</dbReference>
<evidence type="ECO:0000259" key="5">
    <source>
        <dbReference type="PROSITE" id="PS01124"/>
    </source>
</evidence>
<dbReference type="Pfam" id="PF14525">
    <property type="entry name" value="AraC_binding_2"/>
    <property type="match status" value="1"/>
</dbReference>
<dbReference type="GO" id="GO:0043565">
    <property type="term" value="F:sequence-specific DNA binding"/>
    <property type="evidence" value="ECO:0007669"/>
    <property type="project" value="InterPro"/>
</dbReference>